<dbReference type="GO" id="GO:0004534">
    <property type="term" value="F:5'-3' RNA exonuclease activity"/>
    <property type="evidence" value="ECO:0007669"/>
    <property type="project" value="TreeGrafter"/>
</dbReference>
<gene>
    <name evidence="2" type="ORF">H9Q81_04405</name>
</gene>
<dbReference type="PANTHER" id="PTHR42924:SF3">
    <property type="entry name" value="POLYMERASE_HISTIDINOL PHOSPHATASE N-TERMINAL DOMAIN-CONTAINING PROTEIN"/>
    <property type="match status" value="1"/>
</dbReference>
<evidence type="ECO:0000259" key="1">
    <source>
        <dbReference type="SMART" id="SM00481"/>
    </source>
</evidence>
<dbReference type="SMART" id="SM00481">
    <property type="entry name" value="POLIIIAc"/>
    <property type="match status" value="1"/>
</dbReference>
<dbReference type="InterPro" id="IPR016195">
    <property type="entry name" value="Pol/histidinol_Pase-like"/>
</dbReference>
<dbReference type="PANTHER" id="PTHR42924">
    <property type="entry name" value="EXONUCLEASE"/>
    <property type="match status" value="1"/>
</dbReference>
<dbReference type="CDD" id="cd07432">
    <property type="entry name" value="PHP_HisPPase"/>
    <property type="match status" value="1"/>
</dbReference>
<evidence type="ECO:0000313" key="2">
    <source>
        <dbReference type="EMBL" id="QNM16067.1"/>
    </source>
</evidence>
<dbReference type="InterPro" id="IPR004013">
    <property type="entry name" value="PHP_dom"/>
</dbReference>
<name>A0A7G9GZ35_9FUSO</name>
<proteinExistence type="predicted"/>
<dbReference type="GO" id="GO:0035312">
    <property type="term" value="F:5'-3' DNA exonuclease activity"/>
    <property type="evidence" value="ECO:0007669"/>
    <property type="project" value="TreeGrafter"/>
</dbReference>
<dbReference type="AlphaFoldDB" id="A0A7G9GZ35"/>
<dbReference type="InterPro" id="IPR052018">
    <property type="entry name" value="PHP_domain"/>
</dbReference>
<evidence type="ECO:0000313" key="3">
    <source>
        <dbReference type="Proteomes" id="UP000515913"/>
    </source>
</evidence>
<dbReference type="EMBL" id="CP060637">
    <property type="protein sequence ID" value="QNM16067.1"/>
    <property type="molecule type" value="Genomic_DNA"/>
</dbReference>
<sequence>MLVDLHIHESKYSLDSHVSLEKIVEEAKRKGLDGIAITDHDDIQIKEEAEALSRKLNYPIFVGVEYLTLEGDIVAFGIDEVPEGRIPAQEFINLVNEAGGVCISAHPFRTNNRGLKDNLYTIQGLAGIEGYNGSTDEKNNLKAVESAKKLGIQVVGSSDAHHQVAVGRFATKLPFPVKNVDELIKAIKTNKCVPIVYEDGTYKEIKKD</sequence>
<dbReference type="Proteomes" id="UP000515913">
    <property type="component" value="Chromosome"/>
</dbReference>
<protein>
    <submittedName>
        <fullName evidence="2">PHP domain-containing protein</fullName>
    </submittedName>
</protein>
<dbReference type="KEGG" id="fho:H9Q81_04405"/>
<dbReference type="InterPro" id="IPR003141">
    <property type="entry name" value="Pol/His_phosphatase_N"/>
</dbReference>
<dbReference type="RefSeq" id="WP_101473807.1">
    <property type="nucleotide sequence ID" value="NZ_CP060637.1"/>
</dbReference>
<organism evidence="2 3">
    <name type="scientific">Fusobacterium hominis</name>
    <dbReference type="NCBI Taxonomy" id="2764326"/>
    <lineage>
        <taxon>Bacteria</taxon>
        <taxon>Fusobacteriati</taxon>
        <taxon>Fusobacteriota</taxon>
        <taxon>Fusobacteriia</taxon>
        <taxon>Fusobacteriales</taxon>
        <taxon>Fusobacteriaceae</taxon>
        <taxon>Fusobacterium</taxon>
    </lineage>
</organism>
<reference evidence="2 3" key="1">
    <citation type="submission" date="2020-08" db="EMBL/GenBank/DDBJ databases">
        <authorList>
            <person name="Liu C."/>
            <person name="Sun Q."/>
        </authorList>
    </citation>
    <scope>NUCLEOTIDE SEQUENCE [LARGE SCALE GENOMIC DNA]</scope>
    <source>
        <strain evidence="2 3">NSJ-57</strain>
    </source>
</reference>
<accession>A0A7G9GZ35</accession>
<feature type="domain" description="Polymerase/histidinol phosphatase N-terminal" evidence="1">
    <location>
        <begin position="3"/>
        <end position="70"/>
    </location>
</feature>
<dbReference type="Gene3D" id="3.20.20.140">
    <property type="entry name" value="Metal-dependent hydrolases"/>
    <property type="match status" value="1"/>
</dbReference>
<dbReference type="Pfam" id="PF13263">
    <property type="entry name" value="PHP_C"/>
    <property type="match status" value="1"/>
</dbReference>
<dbReference type="Pfam" id="PF02811">
    <property type="entry name" value="PHP"/>
    <property type="match status" value="1"/>
</dbReference>
<dbReference type="SUPFAM" id="SSF89550">
    <property type="entry name" value="PHP domain-like"/>
    <property type="match status" value="1"/>
</dbReference>
<keyword evidence="3" id="KW-1185">Reference proteome</keyword>